<gene>
    <name evidence="2" type="ORF">GCM10007981_07620</name>
</gene>
<evidence type="ECO:0000313" key="3">
    <source>
        <dbReference type="Proteomes" id="UP000610960"/>
    </source>
</evidence>
<reference evidence="2" key="1">
    <citation type="journal article" date="2014" name="Int. J. Syst. Evol. Microbiol.">
        <title>Complete genome sequence of Corynebacterium casei LMG S-19264T (=DSM 44701T), isolated from a smear-ripened cheese.</title>
        <authorList>
            <consortium name="US DOE Joint Genome Institute (JGI-PGF)"/>
            <person name="Walter F."/>
            <person name="Albersmeier A."/>
            <person name="Kalinowski J."/>
            <person name="Ruckert C."/>
        </authorList>
    </citation>
    <scope>NUCLEOTIDE SEQUENCE</scope>
    <source>
        <strain evidence="2">JCM 10088</strain>
    </source>
</reference>
<accession>A0A830GSM2</accession>
<evidence type="ECO:0000313" key="2">
    <source>
        <dbReference type="EMBL" id="GGP20261.1"/>
    </source>
</evidence>
<protein>
    <submittedName>
        <fullName evidence="2">Uncharacterized protein</fullName>
    </submittedName>
</protein>
<sequence length="170" mass="19106">MSYKLSKTELTVGDMYFKQGMKPREIAERLGISVNTVYKAISKYKAVHGEQQAEPETQVEQRVPSVNADDVKPAHYTITFTISTQYQPQLHMIQEKCDDQLQVELLLKLASSLDALSSKVSELERKIMDVISQRGTGDGVSQAVGIDSTSAPDFVRDNVWVDVIRSKHFK</sequence>
<name>A0A830GSM2_9CREN</name>
<proteinExistence type="predicted"/>
<dbReference type="Gene3D" id="1.10.10.60">
    <property type="entry name" value="Homeodomain-like"/>
    <property type="match status" value="1"/>
</dbReference>
<dbReference type="SUPFAM" id="SSF88659">
    <property type="entry name" value="Sigma3 and sigma4 domains of RNA polymerase sigma factors"/>
    <property type="match status" value="1"/>
</dbReference>
<feature type="coiled-coil region" evidence="1">
    <location>
        <begin position="106"/>
        <end position="133"/>
    </location>
</feature>
<evidence type="ECO:0000256" key="1">
    <source>
        <dbReference type="SAM" id="Coils"/>
    </source>
</evidence>
<dbReference type="Pfam" id="PF13384">
    <property type="entry name" value="HTH_23"/>
    <property type="match status" value="1"/>
</dbReference>
<reference evidence="2" key="2">
    <citation type="submission" date="2020-09" db="EMBL/GenBank/DDBJ databases">
        <authorList>
            <person name="Sun Q."/>
            <person name="Ohkuma M."/>
        </authorList>
    </citation>
    <scope>NUCLEOTIDE SEQUENCE</scope>
    <source>
        <strain evidence="2">JCM 10088</strain>
    </source>
</reference>
<organism evidence="2 3">
    <name type="scientific">Thermocladium modestius</name>
    <dbReference type="NCBI Taxonomy" id="62609"/>
    <lineage>
        <taxon>Archaea</taxon>
        <taxon>Thermoproteota</taxon>
        <taxon>Thermoprotei</taxon>
        <taxon>Thermoproteales</taxon>
        <taxon>Thermoproteaceae</taxon>
        <taxon>Thermocladium</taxon>
    </lineage>
</organism>
<dbReference type="AlphaFoldDB" id="A0A830GSM2"/>
<keyword evidence="1" id="KW-0175">Coiled coil</keyword>
<dbReference type="RefSeq" id="WP_075059043.1">
    <property type="nucleotide sequence ID" value="NZ_BMNL01000002.1"/>
</dbReference>
<dbReference type="EMBL" id="BMNL01000002">
    <property type="protein sequence ID" value="GGP20261.1"/>
    <property type="molecule type" value="Genomic_DNA"/>
</dbReference>
<comment type="caution">
    <text evidence="2">The sequence shown here is derived from an EMBL/GenBank/DDBJ whole genome shotgun (WGS) entry which is preliminary data.</text>
</comment>
<dbReference type="Proteomes" id="UP000610960">
    <property type="component" value="Unassembled WGS sequence"/>
</dbReference>
<dbReference type="OrthoDB" id="28799at2157"/>
<keyword evidence="3" id="KW-1185">Reference proteome</keyword>
<dbReference type="InterPro" id="IPR013324">
    <property type="entry name" value="RNA_pol_sigma_r3/r4-like"/>
</dbReference>